<dbReference type="EMBL" id="JASBNA010000001">
    <property type="protein sequence ID" value="KAK7696087.1"/>
    <property type="molecule type" value="Genomic_DNA"/>
</dbReference>
<gene>
    <name evidence="1" type="ORF">QCA50_000730</name>
</gene>
<sequence length="287" mass="32228">MISTYPSITTPHPNHPNPHTTSFCTNFSPISMEDGPTNTDLDYNLNKLEITNAQHHDEPSQTFSNVIITNDLLYDIVLSYCTPATFLRLSRTSQSAHAAVKSYMGRAFRLDSIYTRFFTSPVAFRQMQARTGALVSGSAALQFFDRSYYPEADMDIYVFAGFRFEVAEFLFQDGYEFVPEEHQKSKFQLAALDSELNIGEYEFKGVITVFTFEKKKVDGKVVKAQIVLAANGPFEAILGFHSTCVMNVISCDTAYSLYPKATFEERTSLVCITSNTTKTVNSQTEIS</sequence>
<evidence type="ECO:0000313" key="1">
    <source>
        <dbReference type="EMBL" id="KAK7696087.1"/>
    </source>
</evidence>
<accession>A0AAW0GZI1</accession>
<comment type="caution">
    <text evidence="1">The sequence shown here is derived from an EMBL/GenBank/DDBJ whole genome shotgun (WGS) entry which is preliminary data.</text>
</comment>
<name>A0AAW0GZI1_9APHY</name>
<proteinExistence type="predicted"/>
<reference evidence="1 2" key="1">
    <citation type="submission" date="2022-09" db="EMBL/GenBank/DDBJ databases">
        <authorList>
            <person name="Palmer J.M."/>
        </authorList>
    </citation>
    <scope>NUCLEOTIDE SEQUENCE [LARGE SCALE GENOMIC DNA]</scope>
    <source>
        <strain evidence="1 2">DSM 7382</strain>
    </source>
</reference>
<dbReference type="Proteomes" id="UP001385951">
    <property type="component" value="Unassembled WGS sequence"/>
</dbReference>
<keyword evidence="2" id="KW-1185">Reference proteome</keyword>
<dbReference type="AlphaFoldDB" id="A0AAW0GZI1"/>
<organism evidence="1 2">
    <name type="scientific">Cerrena zonata</name>
    <dbReference type="NCBI Taxonomy" id="2478898"/>
    <lineage>
        <taxon>Eukaryota</taxon>
        <taxon>Fungi</taxon>
        <taxon>Dikarya</taxon>
        <taxon>Basidiomycota</taxon>
        <taxon>Agaricomycotina</taxon>
        <taxon>Agaricomycetes</taxon>
        <taxon>Polyporales</taxon>
        <taxon>Cerrenaceae</taxon>
        <taxon>Cerrena</taxon>
    </lineage>
</organism>
<protein>
    <recommendedName>
        <fullName evidence="3">F-box domain-containing protein</fullName>
    </recommendedName>
</protein>
<evidence type="ECO:0000313" key="2">
    <source>
        <dbReference type="Proteomes" id="UP001385951"/>
    </source>
</evidence>
<evidence type="ECO:0008006" key="3">
    <source>
        <dbReference type="Google" id="ProtNLM"/>
    </source>
</evidence>